<comment type="caution">
    <text evidence="3">The sequence shown here is derived from an EMBL/GenBank/DDBJ whole genome shotgun (WGS) entry which is preliminary data.</text>
</comment>
<keyword evidence="4" id="KW-1185">Reference proteome</keyword>
<feature type="region of interest" description="Disordered" evidence="1">
    <location>
        <begin position="35"/>
        <end position="75"/>
    </location>
</feature>
<dbReference type="RefSeq" id="XP_024664347.1">
    <property type="nucleotide sequence ID" value="XM_024808579.1"/>
</dbReference>
<evidence type="ECO:0000256" key="1">
    <source>
        <dbReference type="SAM" id="MobiDB-lite"/>
    </source>
</evidence>
<accession>A0A2T0FHC6</accession>
<protein>
    <recommendedName>
        <fullName evidence="2">Gag1-like clamp domain-containing protein</fullName>
    </recommendedName>
</protein>
<dbReference type="PANTHER" id="PTHR28065:SF1">
    <property type="entry name" value="DUF4050 DOMAIN-CONTAINING PROTEIN"/>
    <property type="match status" value="1"/>
</dbReference>
<dbReference type="EMBL" id="NDIQ01000021">
    <property type="protein sequence ID" value="PRT54402.1"/>
    <property type="molecule type" value="Genomic_DNA"/>
</dbReference>
<feature type="compositionally biased region" description="Basic and acidic residues" evidence="1">
    <location>
        <begin position="263"/>
        <end position="273"/>
    </location>
</feature>
<dbReference type="InterPro" id="IPR053274">
    <property type="entry name" value="Fluconazole_resistance"/>
</dbReference>
<name>A0A2T0FHC6_9ASCO</name>
<dbReference type="GeneID" id="36515770"/>
<dbReference type="Proteomes" id="UP000238350">
    <property type="component" value="Unassembled WGS sequence"/>
</dbReference>
<feature type="compositionally biased region" description="Low complexity" evidence="1">
    <location>
        <begin position="235"/>
        <end position="254"/>
    </location>
</feature>
<evidence type="ECO:0000313" key="3">
    <source>
        <dbReference type="EMBL" id="PRT54402.1"/>
    </source>
</evidence>
<feature type="compositionally biased region" description="Polar residues" evidence="1">
    <location>
        <begin position="306"/>
        <end position="340"/>
    </location>
</feature>
<feature type="region of interest" description="Disordered" evidence="1">
    <location>
        <begin position="223"/>
        <end position="340"/>
    </location>
</feature>
<feature type="compositionally biased region" description="Polar residues" evidence="1">
    <location>
        <begin position="54"/>
        <end position="63"/>
    </location>
</feature>
<gene>
    <name evidence="3" type="ORF">B9G98_02022</name>
</gene>
<reference evidence="3 4" key="1">
    <citation type="submission" date="2017-04" db="EMBL/GenBank/DDBJ databases">
        <title>Genome sequencing of [Candida] sorbophila.</title>
        <authorList>
            <person name="Ahn J.O."/>
        </authorList>
    </citation>
    <scope>NUCLEOTIDE SEQUENCE [LARGE SCALE GENOMIC DNA]</scope>
    <source>
        <strain evidence="3 4">DS02</strain>
    </source>
</reference>
<dbReference type="OrthoDB" id="5576875at2759"/>
<dbReference type="Pfam" id="PF13259">
    <property type="entry name" value="clamp_Gag1-like"/>
    <property type="match status" value="1"/>
</dbReference>
<dbReference type="AlphaFoldDB" id="A0A2T0FHC6"/>
<feature type="domain" description="Gag1-like clamp" evidence="2">
    <location>
        <begin position="135"/>
        <end position="219"/>
    </location>
</feature>
<organism evidence="3 4">
    <name type="scientific">Wickerhamiella sorbophila</name>
    <dbReference type="NCBI Taxonomy" id="45607"/>
    <lineage>
        <taxon>Eukaryota</taxon>
        <taxon>Fungi</taxon>
        <taxon>Dikarya</taxon>
        <taxon>Ascomycota</taxon>
        <taxon>Saccharomycotina</taxon>
        <taxon>Dipodascomycetes</taxon>
        <taxon>Dipodascales</taxon>
        <taxon>Trichomonascaceae</taxon>
        <taxon>Wickerhamiella</taxon>
    </lineage>
</organism>
<evidence type="ECO:0000313" key="4">
    <source>
        <dbReference type="Proteomes" id="UP000238350"/>
    </source>
</evidence>
<dbReference type="InterPro" id="IPR025124">
    <property type="entry name" value="Gag1-like_clamp"/>
</dbReference>
<evidence type="ECO:0000259" key="2">
    <source>
        <dbReference type="Pfam" id="PF13259"/>
    </source>
</evidence>
<sequence>MPALSTVNTRSSVVSSGTLHEKNSRSLFGAIKSAFKPKKKSGSGDGSRSRRLSTFSIGSAGSSDSRKKHTQEEELERRRANCLAIRSAKRDPIEVQKLLVDCEFCNPPPKYGIDIPIVTPQFTAASVRPPTKEEFERMEQQPEEVWNPGLREWLRMRELWNTPTSNKQPVHHLDKDVNPDRYFVMYNRFVRFTRPLKKPLNLDDVLKIVKAGWVCEGEWHEDPADRWSDEEDNDPASALNSASNPLSLESSVSPKPYTGESSAKQDTEEDKLAGRVQFDFVPHPRYKEGTPQDSTTHSTADEWPPQQRTQMRPSLVTAGSLSLMPTRSNHSSVISLTDEE</sequence>
<dbReference type="PANTHER" id="PTHR28065">
    <property type="entry name" value="FREQUENIN"/>
    <property type="match status" value="1"/>
</dbReference>
<proteinExistence type="predicted"/>